<dbReference type="Proteomes" id="UP000606172">
    <property type="component" value="Unassembled WGS sequence"/>
</dbReference>
<dbReference type="InterPro" id="IPR002575">
    <property type="entry name" value="Aminoglycoside_PTrfase"/>
</dbReference>
<protein>
    <submittedName>
        <fullName evidence="2">Aminoglycoside phosphotransferase</fullName>
    </submittedName>
</protein>
<feature type="domain" description="Aminoglycoside phosphotransferase" evidence="1">
    <location>
        <begin position="29"/>
        <end position="234"/>
    </location>
</feature>
<dbReference type="InterPro" id="IPR011009">
    <property type="entry name" value="Kinase-like_dom_sf"/>
</dbReference>
<reference evidence="2" key="1">
    <citation type="submission" date="2021-01" db="EMBL/GenBank/DDBJ databases">
        <title>Whole genome shotgun sequence of Sinosporangium siamense NBRC 109515.</title>
        <authorList>
            <person name="Komaki H."/>
            <person name="Tamura T."/>
        </authorList>
    </citation>
    <scope>NUCLEOTIDE SEQUENCE</scope>
    <source>
        <strain evidence="2">NBRC 109515</strain>
    </source>
</reference>
<dbReference type="EMBL" id="BOOW01000044">
    <property type="protein sequence ID" value="GII96392.1"/>
    <property type="molecule type" value="Genomic_DNA"/>
</dbReference>
<dbReference type="Pfam" id="PF01636">
    <property type="entry name" value="APH"/>
    <property type="match status" value="1"/>
</dbReference>
<dbReference type="SUPFAM" id="SSF56112">
    <property type="entry name" value="Protein kinase-like (PK-like)"/>
    <property type="match status" value="1"/>
</dbReference>
<evidence type="ECO:0000259" key="1">
    <source>
        <dbReference type="Pfam" id="PF01636"/>
    </source>
</evidence>
<dbReference type="Gene3D" id="3.90.1200.10">
    <property type="match status" value="1"/>
</dbReference>
<evidence type="ECO:0000313" key="3">
    <source>
        <dbReference type="Proteomes" id="UP000606172"/>
    </source>
</evidence>
<accession>A0A919VBD4</accession>
<dbReference type="AlphaFoldDB" id="A0A919VBD4"/>
<organism evidence="2 3">
    <name type="scientific">Sinosporangium siamense</name>
    <dbReference type="NCBI Taxonomy" id="1367973"/>
    <lineage>
        <taxon>Bacteria</taxon>
        <taxon>Bacillati</taxon>
        <taxon>Actinomycetota</taxon>
        <taxon>Actinomycetes</taxon>
        <taxon>Streptosporangiales</taxon>
        <taxon>Streptosporangiaceae</taxon>
        <taxon>Sinosporangium</taxon>
    </lineage>
</organism>
<proteinExistence type="predicted"/>
<keyword evidence="3" id="KW-1185">Reference proteome</keyword>
<dbReference type="RefSeq" id="WP_204031397.1">
    <property type="nucleotide sequence ID" value="NZ_BOOW01000044.1"/>
</dbReference>
<name>A0A919VBD4_9ACTN</name>
<sequence length="286" mass="32120">MINVIREGSAAVGLSVQGMVPLRQHATSVYLLPDDHAVVRVAPSTAMAAAARAVALTRWLVLQGLPVTQPLEIDQPVVREQYVMTWWRYYPQQLGRPIPGTKHLGTLLRRLHALPRPPMELPCYKPLASLRSTVEGSSHLADADRCWLLGAVDELLEAYSELRFPLGEGLVHGDAYTGNTLWDGDAVRFGDWDEAGMAPRELDLANTFQSVRYGATEDDLRDFVDAYGYDPRTWPGHTILTRMRDFHTLGAFIRRSDRGEQAVTAQLYHRLGTLKQRRDSDLWTGF</sequence>
<evidence type="ECO:0000313" key="2">
    <source>
        <dbReference type="EMBL" id="GII96392.1"/>
    </source>
</evidence>
<comment type="caution">
    <text evidence="2">The sequence shown here is derived from an EMBL/GenBank/DDBJ whole genome shotgun (WGS) entry which is preliminary data.</text>
</comment>
<gene>
    <name evidence="2" type="ORF">Ssi02_66230</name>
</gene>